<feature type="coiled-coil region" evidence="1">
    <location>
        <begin position="54"/>
        <end position="112"/>
    </location>
</feature>
<reference evidence="3" key="1">
    <citation type="submission" date="2017-10" db="EMBL/GenBank/DDBJ databases">
        <title>Rapid genome shrinkage in a self-fertile nematode reveals novel sperm competition proteins.</title>
        <authorList>
            <person name="Yin D."/>
            <person name="Schwarz E.M."/>
            <person name="Thomas C.G."/>
            <person name="Felde R.L."/>
            <person name="Korf I.F."/>
            <person name="Cutter A.D."/>
            <person name="Schartner C.M."/>
            <person name="Ralston E.J."/>
            <person name="Meyer B.J."/>
            <person name="Haag E.S."/>
        </authorList>
    </citation>
    <scope>NUCLEOTIDE SEQUENCE [LARGE SCALE GENOMIC DNA]</scope>
    <source>
        <strain evidence="3">JU1422</strain>
    </source>
</reference>
<comment type="caution">
    <text evidence="2">The sequence shown here is derived from an EMBL/GenBank/DDBJ whole genome shotgun (WGS) entry which is preliminary data.</text>
</comment>
<feature type="coiled-coil region" evidence="1">
    <location>
        <begin position="139"/>
        <end position="168"/>
    </location>
</feature>
<proteinExistence type="predicted"/>
<sequence length="181" mass="20933">MADHLEEMDEKVDANRIMDQADFLANQFEKFTHDFREKGEPACCAETDSDHSKCQKAETEQKSAKKDIINVTRRLQKALVSLEMMTESSDLLKAIRKNNSELREIVIKVNEEFSTSTVPIPEYDTVDMKCLLGDDQVPEKKTLLELMKEQQKKDQAELERILRESKDLLNDFEHLKKGIKA</sequence>
<keyword evidence="3" id="KW-1185">Reference proteome</keyword>
<accession>A0A2G5VD70</accession>
<protein>
    <submittedName>
        <fullName evidence="2">Uncharacterized protein</fullName>
    </submittedName>
</protein>
<dbReference type="AlphaFoldDB" id="A0A2G5VD70"/>
<organism evidence="2 3">
    <name type="scientific">Caenorhabditis nigoni</name>
    <dbReference type="NCBI Taxonomy" id="1611254"/>
    <lineage>
        <taxon>Eukaryota</taxon>
        <taxon>Metazoa</taxon>
        <taxon>Ecdysozoa</taxon>
        <taxon>Nematoda</taxon>
        <taxon>Chromadorea</taxon>
        <taxon>Rhabditida</taxon>
        <taxon>Rhabditina</taxon>
        <taxon>Rhabditomorpha</taxon>
        <taxon>Rhabditoidea</taxon>
        <taxon>Rhabditidae</taxon>
        <taxon>Peloderinae</taxon>
        <taxon>Caenorhabditis</taxon>
    </lineage>
</organism>
<name>A0A2G5VD70_9PELO</name>
<dbReference type="OrthoDB" id="10065749at2759"/>
<evidence type="ECO:0000313" key="3">
    <source>
        <dbReference type="Proteomes" id="UP000230233"/>
    </source>
</evidence>
<evidence type="ECO:0000313" key="2">
    <source>
        <dbReference type="EMBL" id="PIC49703.1"/>
    </source>
</evidence>
<dbReference type="EMBL" id="PDUG01000002">
    <property type="protein sequence ID" value="PIC49703.1"/>
    <property type="molecule type" value="Genomic_DNA"/>
</dbReference>
<evidence type="ECO:0000256" key="1">
    <source>
        <dbReference type="SAM" id="Coils"/>
    </source>
</evidence>
<gene>
    <name evidence="2" type="primary">Cni-W10D9.6</name>
    <name evidence="2" type="synonym">Cnig_chr_II.g8226</name>
    <name evidence="2" type="ORF">B9Z55_008226</name>
</gene>
<keyword evidence="1" id="KW-0175">Coiled coil</keyword>
<dbReference type="Proteomes" id="UP000230233">
    <property type="component" value="Chromosome II"/>
</dbReference>